<evidence type="ECO:0000256" key="1">
    <source>
        <dbReference type="ARBA" id="ARBA00004123"/>
    </source>
</evidence>
<dbReference type="GeneID" id="22582965"/>
<feature type="compositionally biased region" description="Basic and acidic residues" evidence="3">
    <location>
        <begin position="94"/>
        <end position="120"/>
    </location>
</feature>
<dbReference type="OMA" id="LKSTHMV"/>
<feature type="region of interest" description="Disordered" evidence="3">
    <location>
        <begin position="498"/>
        <end position="577"/>
    </location>
</feature>
<reference evidence="5 6" key="1">
    <citation type="journal article" date="2011" name="PLoS Genet.">
        <title>Comparative genomic analysis of human fungal pathogens causing paracoccidioidomycosis.</title>
        <authorList>
            <person name="Desjardins C.A."/>
            <person name="Champion M.D."/>
            <person name="Holder J.W."/>
            <person name="Muszewska A."/>
            <person name="Goldberg J."/>
            <person name="Bailao A.M."/>
            <person name="Brigido M.M."/>
            <person name="Ferreira M.E."/>
            <person name="Garcia A.M."/>
            <person name="Grynberg M."/>
            <person name="Gujja S."/>
            <person name="Heiman D.I."/>
            <person name="Henn M.R."/>
            <person name="Kodira C.D."/>
            <person name="Leon-Narvaez H."/>
            <person name="Longo L.V."/>
            <person name="Ma L.J."/>
            <person name="Malavazi I."/>
            <person name="Matsuo A.L."/>
            <person name="Morais F.V."/>
            <person name="Pereira M."/>
            <person name="Rodriguez-Brito S."/>
            <person name="Sakthikumar S."/>
            <person name="Salem-Izacc S.M."/>
            <person name="Sykes S.M."/>
            <person name="Teixeira M.M."/>
            <person name="Vallejo M.C."/>
            <person name="Walter M.E."/>
            <person name="Yandava C."/>
            <person name="Young S."/>
            <person name="Zeng Q."/>
            <person name="Zucker J."/>
            <person name="Felipe M.S."/>
            <person name="Goldman G.H."/>
            <person name="Haas B.J."/>
            <person name="McEwen J.G."/>
            <person name="Nino-Vega G."/>
            <person name="Puccia R."/>
            <person name="San-Blas G."/>
            <person name="Soares C.M."/>
            <person name="Birren B.W."/>
            <person name="Cuomo C.A."/>
        </authorList>
    </citation>
    <scope>NUCLEOTIDE SEQUENCE [LARGE SCALE GENOMIC DNA]</scope>
    <source>
        <strain evidence="5 6">Pb18</strain>
    </source>
</reference>
<accession>C1G8W5</accession>
<dbReference type="EMBL" id="KN275960">
    <property type="protein sequence ID" value="EEH47617.1"/>
    <property type="molecule type" value="Genomic_DNA"/>
</dbReference>
<feature type="compositionally biased region" description="Basic and acidic residues" evidence="3">
    <location>
        <begin position="549"/>
        <end position="563"/>
    </location>
</feature>
<evidence type="ECO:0000256" key="3">
    <source>
        <dbReference type="SAM" id="MobiDB-lite"/>
    </source>
</evidence>
<dbReference type="eggNOG" id="ENOG502RZ6M">
    <property type="taxonomic scope" value="Eukaryota"/>
</dbReference>
<proteinExistence type="predicted"/>
<dbReference type="GO" id="GO:0005634">
    <property type="term" value="C:nucleus"/>
    <property type="evidence" value="ECO:0007669"/>
    <property type="project" value="UniProtKB-SubCell"/>
</dbReference>
<protein>
    <recommendedName>
        <fullName evidence="4">RED-like N-terminal domain-containing protein</fullName>
    </recommendedName>
</protein>
<keyword evidence="6" id="KW-1185">Reference proteome</keyword>
<dbReference type="OrthoDB" id="3366823at2759"/>
<dbReference type="InParanoid" id="C1G8W5"/>
<dbReference type="RefSeq" id="XP_010759564.1">
    <property type="nucleotide sequence ID" value="XM_010761262.1"/>
</dbReference>
<feature type="region of interest" description="Disordered" evidence="3">
    <location>
        <begin position="359"/>
        <end position="458"/>
    </location>
</feature>
<feature type="compositionally biased region" description="Basic residues" evidence="3">
    <location>
        <begin position="537"/>
        <end position="548"/>
    </location>
</feature>
<dbReference type="Pfam" id="PF07808">
    <property type="entry name" value="RED_N"/>
    <property type="match status" value="1"/>
</dbReference>
<dbReference type="STRING" id="502780.C1G8W5"/>
<feature type="compositionally biased region" description="Basic and acidic residues" evidence="3">
    <location>
        <begin position="276"/>
        <end position="302"/>
    </location>
</feature>
<gene>
    <name evidence="5" type="ORF">PADG_03701</name>
</gene>
<feature type="compositionally biased region" description="Basic and acidic residues" evidence="3">
    <location>
        <begin position="211"/>
        <end position="229"/>
    </location>
</feature>
<dbReference type="PANTHER" id="PTHR12765">
    <property type="entry name" value="RED PROTEIN IK FACTOR CYTOKINE IK"/>
    <property type="match status" value="1"/>
</dbReference>
<keyword evidence="2" id="KW-0539">Nucleus</keyword>
<feature type="compositionally biased region" description="Basic and acidic residues" evidence="3">
    <location>
        <begin position="400"/>
        <end position="418"/>
    </location>
</feature>
<organism evidence="5 6">
    <name type="scientific">Paracoccidioides brasiliensis (strain Pb18)</name>
    <dbReference type="NCBI Taxonomy" id="502780"/>
    <lineage>
        <taxon>Eukaryota</taxon>
        <taxon>Fungi</taxon>
        <taxon>Dikarya</taxon>
        <taxon>Ascomycota</taxon>
        <taxon>Pezizomycotina</taxon>
        <taxon>Eurotiomycetes</taxon>
        <taxon>Eurotiomycetidae</taxon>
        <taxon>Onygenales</taxon>
        <taxon>Ajellomycetaceae</taxon>
        <taxon>Paracoccidioides</taxon>
    </lineage>
</organism>
<feature type="domain" description="RED-like N-terminal" evidence="4">
    <location>
        <begin position="83"/>
        <end position="229"/>
    </location>
</feature>
<dbReference type="KEGG" id="pbn:PADG_03701"/>
<evidence type="ECO:0000313" key="5">
    <source>
        <dbReference type="EMBL" id="EEH47617.1"/>
    </source>
</evidence>
<dbReference type="Proteomes" id="UP000001628">
    <property type="component" value="Unassembled WGS sequence"/>
</dbReference>
<dbReference type="HOGENOM" id="CLU_017393_0_0_1"/>
<feature type="compositionally biased region" description="Basic and acidic residues" evidence="3">
    <location>
        <begin position="317"/>
        <end position="326"/>
    </location>
</feature>
<dbReference type="VEuPathDB" id="FungiDB:PADG_03701"/>
<dbReference type="InterPro" id="IPR039896">
    <property type="entry name" value="Red-like"/>
</dbReference>
<dbReference type="AlphaFoldDB" id="C1G8W5"/>
<feature type="compositionally biased region" description="Basic and acidic residues" evidence="3">
    <location>
        <begin position="498"/>
        <end position="507"/>
    </location>
</feature>
<sequence length="577" mass="63629">MNNEQFRRLLFDNQLKNNHDSSLDKVGSPLSWDASRSRPLALGSKMRSSIPMTPRSVTGVDFARQLVEQRRESQPPPSKKFRSSAAPKGSKLAEGYHDRTLQRRAGHEKGDNGEVDQRGDELEKRVRELEDMVKLGQIDQITFEKLRAEFGVGGDVKSTHLIKGLDWELLRRVKAGEDITAPPPSADDDDGKGEREKESVLDVDAEFEMVLEQKEKQVNEPMVRTEKAKKGTMASPPPATARRMTRDEILKQLKASRASTGSQNTVSEPPASTLGEKFKKIGAKPEKKRWIEKDAQGRRREVLLATDAEGKTKRKVRWLDKPDDPAPKIGDGGLLPVDKSVAPLGMDVPAEALLRAHAAAAAAEEEDDDIFQGVGRDYNPLAGIEEDDGSESSLSGESDGEVKERGRPPQDLDSRDTTLAESLQTPMELSKPRNYFDTSSTRDDIENPDGTKSLSSDPTILAALKRAAAIRQASSSILDDEADLDEEAALKRKKFLEEAKKRDREDAMDLDLGFGGSRFGDDEDEEGVWEGEGRGPGSKRKRGPKKKKGDKDSVSDVMRVLEGRRHKGKKGSSSMGG</sequence>
<feature type="region of interest" description="Disordered" evidence="3">
    <location>
        <begin position="16"/>
        <end position="120"/>
    </location>
</feature>
<evidence type="ECO:0000313" key="6">
    <source>
        <dbReference type="Proteomes" id="UP000001628"/>
    </source>
</evidence>
<feature type="compositionally biased region" description="Polar residues" evidence="3">
    <location>
        <begin position="257"/>
        <end position="267"/>
    </location>
</feature>
<evidence type="ECO:0000259" key="4">
    <source>
        <dbReference type="Pfam" id="PF07808"/>
    </source>
</evidence>
<comment type="subcellular location">
    <subcellularLocation>
        <location evidence="1">Nucleus</location>
    </subcellularLocation>
</comment>
<evidence type="ECO:0000256" key="2">
    <source>
        <dbReference type="ARBA" id="ARBA00023242"/>
    </source>
</evidence>
<dbReference type="InterPro" id="IPR012916">
    <property type="entry name" value="RED_N"/>
</dbReference>
<name>C1G8W5_PARBD</name>
<feature type="region of interest" description="Disordered" evidence="3">
    <location>
        <begin position="176"/>
        <end position="341"/>
    </location>
</feature>